<proteinExistence type="predicted"/>
<dbReference type="SMART" id="SM01260">
    <property type="entry name" value="LANC_like"/>
    <property type="match status" value="1"/>
</dbReference>
<dbReference type="GO" id="GO:0046872">
    <property type="term" value="F:metal ion binding"/>
    <property type="evidence" value="ECO:0007669"/>
    <property type="project" value="UniProtKB-KW"/>
</dbReference>
<feature type="binding site" evidence="1">
    <location>
        <position position="327"/>
    </location>
    <ligand>
        <name>Zn(2+)</name>
        <dbReference type="ChEBI" id="CHEBI:29105"/>
    </ligand>
</feature>
<dbReference type="GO" id="GO:0005886">
    <property type="term" value="C:plasma membrane"/>
    <property type="evidence" value="ECO:0007669"/>
    <property type="project" value="TreeGrafter"/>
</dbReference>
<dbReference type="GO" id="GO:0031179">
    <property type="term" value="P:peptide modification"/>
    <property type="evidence" value="ECO:0007669"/>
    <property type="project" value="InterPro"/>
</dbReference>
<evidence type="ECO:0000256" key="2">
    <source>
        <dbReference type="SAM" id="MobiDB-lite"/>
    </source>
</evidence>
<dbReference type="GO" id="GO:0005975">
    <property type="term" value="P:carbohydrate metabolic process"/>
    <property type="evidence" value="ECO:0007669"/>
    <property type="project" value="InterPro"/>
</dbReference>
<sequence length="405" mass="43389">MSLIFHPERHTPLDAPAWDADAARTTVQEIVSSCEAAARPEGTWPVHPRDDEGDTPEGGFKGLYLGGAGLLWALWWLGRQGHATLRWDPAARVDALAAAWQRAPDNGEPLPSWFLGEAGLRLVQWRLTGRDDAASRLLAVAAANRHHPSQEALWGAPGTMLGAWHLAHLANDPRAVDELRANVSAVLAGLHRHDDSGCQVWTQAIHGREVIYLGAGHGFAGNLHALLLASAWLPEAERAALQALAIDTLSRTARREGTLANWPPGLYTPRPGGALALLQWCHGAPGILCAMHPLPSDLDAGFEALLEAAGEAIWQAGPLAKGHGVCHGTAGNALALLALHARQGDARWLQRARAFAMHAIGQMRALQQQHGQPWHGLWTGDMGLACVLAQCLDGRYQGVPTLDLA</sequence>
<name>A0A940YC12_9BURK</name>
<protein>
    <submittedName>
        <fullName evidence="3">LanC-like protein</fullName>
    </submittedName>
</protein>
<gene>
    <name evidence="3" type="ORF">KAK03_03735</name>
</gene>
<dbReference type="RefSeq" id="WP_210851846.1">
    <property type="nucleotide sequence ID" value="NZ_JAGQDD010000002.1"/>
</dbReference>
<comment type="caution">
    <text evidence="3">The sequence shown here is derived from an EMBL/GenBank/DDBJ whole genome shotgun (WGS) entry which is preliminary data.</text>
</comment>
<reference evidence="3 4" key="1">
    <citation type="submission" date="2021-04" db="EMBL/GenBank/DDBJ databases">
        <title>The genome sequence of Ideonella sp. 3Y2.</title>
        <authorList>
            <person name="Liu Y."/>
        </authorList>
    </citation>
    <scope>NUCLEOTIDE SEQUENCE [LARGE SCALE GENOMIC DNA]</scope>
    <source>
        <strain evidence="3 4">3Y2</strain>
    </source>
</reference>
<feature type="binding site" evidence="1">
    <location>
        <position position="326"/>
    </location>
    <ligand>
        <name>Zn(2+)</name>
        <dbReference type="ChEBI" id="CHEBI:29105"/>
    </ligand>
</feature>
<organism evidence="3 4">
    <name type="scientific">Ideonella alba</name>
    <dbReference type="NCBI Taxonomy" id="2824118"/>
    <lineage>
        <taxon>Bacteria</taxon>
        <taxon>Pseudomonadati</taxon>
        <taxon>Pseudomonadota</taxon>
        <taxon>Betaproteobacteria</taxon>
        <taxon>Burkholderiales</taxon>
        <taxon>Sphaerotilaceae</taxon>
        <taxon>Ideonella</taxon>
    </lineage>
</organism>
<accession>A0A940YC12</accession>
<evidence type="ECO:0000313" key="4">
    <source>
        <dbReference type="Proteomes" id="UP000676246"/>
    </source>
</evidence>
<dbReference type="PANTHER" id="PTHR12736">
    <property type="entry name" value="LANC-LIKE PROTEIN"/>
    <property type="match status" value="1"/>
</dbReference>
<dbReference type="EMBL" id="JAGQDD010000002">
    <property type="protein sequence ID" value="MBQ0929585.1"/>
    <property type="molecule type" value="Genomic_DNA"/>
</dbReference>
<dbReference type="SUPFAM" id="SSF158745">
    <property type="entry name" value="LanC-like"/>
    <property type="match status" value="1"/>
</dbReference>
<keyword evidence="1" id="KW-0862">Zinc</keyword>
<feature type="binding site" evidence="1">
    <location>
        <position position="281"/>
    </location>
    <ligand>
        <name>Zn(2+)</name>
        <dbReference type="ChEBI" id="CHEBI:29105"/>
    </ligand>
</feature>
<dbReference type="Gene3D" id="1.50.10.10">
    <property type="match status" value="1"/>
</dbReference>
<evidence type="ECO:0000313" key="3">
    <source>
        <dbReference type="EMBL" id="MBQ0929585.1"/>
    </source>
</evidence>
<dbReference type="Proteomes" id="UP000676246">
    <property type="component" value="Unassembled WGS sequence"/>
</dbReference>
<keyword evidence="1" id="KW-0479">Metal-binding</keyword>
<keyword evidence="4" id="KW-1185">Reference proteome</keyword>
<dbReference type="InterPro" id="IPR012341">
    <property type="entry name" value="6hp_glycosidase-like_sf"/>
</dbReference>
<dbReference type="Pfam" id="PF05147">
    <property type="entry name" value="LANC_like"/>
    <property type="match status" value="1"/>
</dbReference>
<dbReference type="InterPro" id="IPR007822">
    <property type="entry name" value="LANC-like"/>
</dbReference>
<dbReference type="CDD" id="cd04794">
    <property type="entry name" value="euk_LANCL"/>
    <property type="match status" value="1"/>
</dbReference>
<dbReference type="PANTHER" id="PTHR12736:SF7">
    <property type="entry name" value="LANC-LIKE PROTEIN 3"/>
    <property type="match status" value="1"/>
</dbReference>
<dbReference type="AlphaFoldDB" id="A0A940YC12"/>
<evidence type="ECO:0000256" key="1">
    <source>
        <dbReference type="PIRSR" id="PIRSR607822-1"/>
    </source>
</evidence>
<feature type="region of interest" description="Disordered" evidence="2">
    <location>
        <begin position="37"/>
        <end position="58"/>
    </location>
</feature>